<sequence length="330" mass="35983">MLNAMSTQYLDKYCANVMQATGVARLDTLFNISPPIETRLREAMLHSVAFLSLISVMPVDQLKGQVVDVGGGALFTGRKKEGRFRKALGVEGNTYELVETDSCASIPWSLLSQWANAGKAGEFTKLMNAAIARHFALDMLRVGFHGTSVAETTNPTTNPMGQDVNKGWLTIVKEKAAGQVLASATLDPTGTVVGSHKNLDAMVNDLRNAVIAEEHVDDPDLVVLIGRDLVASEQSRLMGEADKPTEHNAAQMLSTSVGGMRVYIPPFFPADQIWITSLSNLQVLQQTGTQWRKARNEEDRKAFENSWLRNEGYAIGNFQKFAAIDAVAIA</sequence>
<name>A0A377HKG8_GRIHO</name>
<dbReference type="EMBL" id="UGHD01000002">
    <property type="protein sequence ID" value="STO56738.1"/>
    <property type="molecule type" value="Genomic_DNA"/>
</dbReference>
<dbReference type="NCBIfam" id="TIGR01551">
    <property type="entry name" value="major_capsid_P2"/>
    <property type="match status" value="1"/>
</dbReference>
<protein>
    <submittedName>
        <fullName evidence="1">Phage major capsid protein, P2 family</fullName>
    </submittedName>
</protein>
<evidence type="ECO:0000313" key="2">
    <source>
        <dbReference type="Proteomes" id="UP000254512"/>
    </source>
</evidence>
<evidence type="ECO:0000313" key="1">
    <source>
        <dbReference type="EMBL" id="STO56738.1"/>
    </source>
</evidence>
<dbReference type="RefSeq" id="WP_115659500.1">
    <property type="nucleotide sequence ID" value="NZ_JARGYG010000006.1"/>
</dbReference>
<gene>
    <name evidence="1" type="ORF">NCTC11645_01112</name>
</gene>
<accession>A0A377HKG8</accession>
<dbReference type="Proteomes" id="UP000254512">
    <property type="component" value="Unassembled WGS sequence"/>
</dbReference>
<dbReference type="InterPro" id="IPR006441">
    <property type="entry name" value="Phage_P2_GpN"/>
</dbReference>
<dbReference type="STRING" id="673.AL542_10690"/>
<reference evidence="1 2" key="1">
    <citation type="submission" date="2018-06" db="EMBL/GenBank/DDBJ databases">
        <authorList>
            <consortium name="Pathogen Informatics"/>
            <person name="Doyle S."/>
        </authorList>
    </citation>
    <scope>NUCLEOTIDE SEQUENCE [LARGE SCALE GENOMIC DNA]</scope>
    <source>
        <strain evidence="1 2">NCTC11645</strain>
    </source>
</reference>
<organism evidence="1 2">
    <name type="scientific">Grimontia hollisae</name>
    <name type="common">Vibrio hollisae</name>
    <dbReference type="NCBI Taxonomy" id="673"/>
    <lineage>
        <taxon>Bacteria</taxon>
        <taxon>Pseudomonadati</taxon>
        <taxon>Pseudomonadota</taxon>
        <taxon>Gammaproteobacteria</taxon>
        <taxon>Vibrionales</taxon>
        <taxon>Vibrionaceae</taxon>
        <taxon>Grimontia</taxon>
    </lineage>
</organism>
<proteinExistence type="predicted"/>
<dbReference type="AlphaFoldDB" id="A0A377HKG8"/>
<dbReference type="Pfam" id="PF05125">
    <property type="entry name" value="Phage_cap_P2"/>
    <property type="match status" value="1"/>
</dbReference>